<gene>
    <name evidence="1" type="ORF">Vau01_072690</name>
</gene>
<keyword evidence="2" id="KW-1185">Reference proteome</keyword>
<sequence length="205" mass="22922">MGEHSLPRSPAAFRQAVDSRLKAQVKDLGVPTTLNHLRRRFLHERFLARVFLAPGEQWALKGGVGMLVRTPPRARFSQDIDLLHVPADVDAAVAELRLLTRQDTGDFLRFQLGEPQQVSTGDGFRIKVEAYVGTGKWDTFPVDVSCESHYIGELEHRHHTPVLPVDKLGLALPEFVLYPGVDQVADKVAAMYERHGPNQQTASNR</sequence>
<reference evidence="1" key="1">
    <citation type="submission" date="2021-01" db="EMBL/GenBank/DDBJ databases">
        <title>Whole genome shotgun sequence of Virgisporangium aurantiacum NBRC 16421.</title>
        <authorList>
            <person name="Komaki H."/>
            <person name="Tamura T."/>
        </authorList>
    </citation>
    <scope>NUCLEOTIDE SEQUENCE</scope>
    <source>
        <strain evidence="1">NBRC 16421</strain>
    </source>
</reference>
<dbReference type="EMBL" id="BOPG01000048">
    <property type="protein sequence ID" value="GIJ59753.1"/>
    <property type="molecule type" value="Genomic_DNA"/>
</dbReference>
<dbReference type="Pfam" id="PF08843">
    <property type="entry name" value="AbiEii"/>
    <property type="match status" value="1"/>
</dbReference>
<protein>
    <recommendedName>
        <fullName evidence="3">Nucleotidyl transferase AbiEii toxin, Type IV TA system</fullName>
    </recommendedName>
</protein>
<dbReference type="RefSeq" id="WP_204002757.1">
    <property type="nucleotide sequence ID" value="NZ_BOPG01000048.1"/>
</dbReference>
<comment type="caution">
    <text evidence="1">The sequence shown here is derived from an EMBL/GenBank/DDBJ whole genome shotgun (WGS) entry which is preliminary data.</text>
</comment>
<dbReference type="InterPro" id="IPR014942">
    <property type="entry name" value="AbiEii"/>
</dbReference>
<proteinExistence type="predicted"/>
<evidence type="ECO:0000313" key="1">
    <source>
        <dbReference type="EMBL" id="GIJ59753.1"/>
    </source>
</evidence>
<evidence type="ECO:0008006" key="3">
    <source>
        <dbReference type="Google" id="ProtNLM"/>
    </source>
</evidence>
<name>A0A8J3ZEE4_9ACTN</name>
<dbReference type="AlphaFoldDB" id="A0A8J3ZEE4"/>
<evidence type="ECO:0000313" key="2">
    <source>
        <dbReference type="Proteomes" id="UP000612585"/>
    </source>
</evidence>
<dbReference type="Proteomes" id="UP000612585">
    <property type="component" value="Unassembled WGS sequence"/>
</dbReference>
<accession>A0A8J3ZEE4</accession>
<organism evidence="1 2">
    <name type="scientific">Virgisporangium aurantiacum</name>
    <dbReference type="NCBI Taxonomy" id="175570"/>
    <lineage>
        <taxon>Bacteria</taxon>
        <taxon>Bacillati</taxon>
        <taxon>Actinomycetota</taxon>
        <taxon>Actinomycetes</taxon>
        <taxon>Micromonosporales</taxon>
        <taxon>Micromonosporaceae</taxon>
        <taxon>Virgisporangium</taxon>
    </lineage>
</organism>